<evidence type="ECO:0000313" key="3">
    <source>
        <dbReference type="Proteomes" id="UP000001631"/>
    </source>
</evidence>
<accession>C0NXV0</accession>
<dbReference type="RefSeq" id="XP_045284099.1">
    <property type="nucleotide sequence ID" value="XM_045434793.1"/>
</dbReference>
<feature type="region of interest" description="Disordered" evidence="1">
    <location>
        <begin position="48"/>
        <end position="69"/>
    </location>
</feature>
<sequence length="175" mass="19252">MTGLPSCRDVVAKKTSQHSQQTFFDAYDGSLVLRSKKSREDGFYLESSKQTLPLPSPPQTPANSPSKSITSDLFQHTTVLGSFGSSGLNSCLYSSHFHVQILQPLIIAATSRSVANHTDLRPSAPQTPSSQHNHYIAKRERHGDTHGTGRRRWILFLENISPSVIGDHDQTTIIG</sequence>
<dbReference type="HOGENOM" id="CLU_1532095_0_0_1"/>
<evidence type="ECO:0000313" key="2">
    <source>
        <dbReference type="EMBL" id="EEH03618.1"/>
    </source>
</evidence>
<dbReference type="InParanoid" id="C0NXV0"/>
<dbReference type="Proteomes" id="UP000001631">
    <property type="component" value="Unassembled WGS sequence"/>
</dbReference>
<proteinExistence type="predicted"/>
<dbReference type="GeneID" id="69040760"/>
<dbReference type="AlphaFoldDB" id="C0NXV0"/>
<gene>
    <name evidence="2" type="ORF">HCBG_07744</name>
</gene>
<keyword evidence="3" id="KW-1185">Reference proteome</keyword>
<dbReference type="EMBL" id="GG663376">
    <property type="protein sequence ID" value="EEH03618.1"/>
    <property type="molecule type" value="Genomic_DNA"/>
</dbReference>
<reference evidence="2" key="1">
    <citation type="submission" date="2009-02" db="EMBL/GenBank/DDBJ databases">
        <title>The Genome Sequence of Ajellomyces capsulatus strain G186AR.</title>
        <authorList>
            <consortium name="The Broad Institute Genome Sequencing Platform"/>
            <person name="Champion M."/>
            <person name="Cuomo C."/>
            <person name="Ma L.-J."/>
            <person name="Henn M.R."/>
            <person name="Sil A."/>
            <person name="Goldman B."/>
            <person name="Young S.K."/>
            <person name="Kodira C.D."/>
            <person name="Zeng Q."/>
            <person name="Koehrsen M."/>
            <person name="Alvarado L."/>
            <person name="Berlin A."/>
            <person name="Borenstein D."/>
            <person name="Chen Z."/>
            <person name="Engels R."/>
            <person name="Freedman E."/>
            <person name="Gellesch M."/>
            <person name="Goldberg J."/>
            <person name="Griggs A."/>
            <person name="Gujja S."/>
            <person name="Heiman D."/>
            <person name="Hepburn T."/>
            <person name="Howarth C."/>
            <person name="Jen D."/>
            <person name="Larson L."/>
            <person name="Lewis B."/>
            <person name="Mehta T."/>
            <person name="Park D."/>
            <person name="Pearson M."/>
            <person name="Roberts A."/>
            <person name="Saif S."/>
            <person name="Shea T."/>
            <person name="Shenoy N."/>
            <person name="Sisk P."/>
            <person name="Stolte C."/>
            <person name="Sykes S."/>
            <person name="Walk T."/>
            <person name="White J."/>
            <person name="Yandava C."/>
            <person name="Klein B."/>
            <person name="McEwen J.G."/>
            <person name="Puccia R."/>
            <person name="Goldman G.H."/>
            <person name="Felipe M.S."/>
            <person name="Nino-Vega G."/>
            <person name="San-Blas G."/>
            <person name="Taylor J."/>
            <person name="Mendoza L."/>
            <person name="Galagan J."/>
            <person name="Nusbaum C."/>
            <person name="Birren B."/>
        </authorList>
    </citation>
    <scope>NUCLEOTIDE SEQUENCE</scope>
    <source>
        <strain evidence="2">G186AR</strain>
    </source>
</reference>
<protein>
    <submittedName>
        <fullName evidence="2">Uncharacterized protein</fullName>
    </submittedName>
</protein>
<evidence type="ECO:0000256" key="1">
    <source>
        <dbReference type="SAM" id="MobiDB-lite"/>
    </source>
</evidence>
<name>C0NXV0_AJECG</name>
<organism evidence="2 3">
    <name type="scientific">Ajellomyces capsulatus (strain G186AR / H82 / ATCC MYA-2454 / RMSCC 2432)</name>
    <name type="common">Darling's disease fungus</name>
    <name type="synonym">Histoplasma capsulatum</name>
    <dbReference type="NCBI Taxonomy" id="447093"/>
    <lineage>
        <taxon>Eukaryota</taxon>
        <taxon>Fungi</taxon>
        <taxon>Dikarya</taxon>
        <taxon>Ascomycota</taxon>
        <taxon>Pezizomycotina</taxon>
        <taxon>Eurotiomycetes</taxon>
        <taxon>Eurotiomycetidae</taxon>
        <taxon>Onygenales</taxon>
        <taxon>Ajellomycetaceae</taxon>
        <taxon>Histoplasma</taxon>
    </lineage>
</organism>